<evidence type="ECO:0000313" key="3">
    <source>
        <dbReference type="Proteomes" id="UP000574332"/>
    </source>
</evidence>
<sequence length="374" mass="41064">MINRLMMKTGQLENSKWELSVLAFTRLIGKFTMKIICMITLLMCSCFVSACDGDKPNTTVVEENGNTNENDGDENNTDMGTHLTTNDYVRDIVNHPAFNGFGELLLSRDDNSSYYNTPISNVGSLMPYHGNVRPDVIVGSVNYMIDEVNKGKTIFYDIYTEQQKQQDPAKRNTGIFFFRGNPNAPFAVVCPGGGFSYVGSLHEGFPLAQRISELGLNAFVIRYRIGSEQYATEDLATAISYIFRNAAILGVSSKNYSVWGGSAGARMAGNIALSGVSAYKGDNLPKPATAVIAYTGQSTYSSNFSPSFITVAANDGIANVNTVERRVENLRNAGVDVEYRRYQTAGHGFGLGTGTDAEGWLDLAVRFWQRHIKE</sequence>
<organism evidence="2 3">
    <name type="scientific">Macellibacteroides fermentans</name>
    <dbReference type="NCBI Taxonomy" id="879969"/>
    <lineage>
        <taxon>Bacteria</taxon>
        <taxon>Pseudomonadati</taxon>
        <taxon>Bacteroidota</taxon>
        <taxon>Bacteroidia</taxon>
        <taxon>Bacteroidales</taxon>
        <taxon>Porphyromonadaceae</taxon>
        <taxon>Macellibacteroides</taxon>
    </lineage>
</organism>
<dbReference type="EMBL" id="JACCCY010000001">
    <property type="protein sequence ID" value="NYI48152.1"/>
    <property type="molecule type" value="Genomic_DNA"/>
</dbReference>
<dbReference type="InterPro" id="IPR029058">
    <property type="entry name" value="AB_hydrolase_fold"/>
</dbReference>
<dbReference type="InterPro" id="IPR050300">
    <property type="entry name" value="GDXG_lipolytic_enzyme"/>
</dbReference>
<proteinExistence type="predicted"/>
<dbReference type="SUPFAM" id="SSF53474">
    <property type="entry name" value="alpha/beta-Hydrolases"/>
    <property type="match status" value="1"/>
</dbReference>
<protein>
    <submittedName>
        <fullName evidence="2">Acetyl esterase/lipase</fullName>
    </submittedName>
</protein>
<evidence type="ECO:0000256" key="1">
    <source>
        <dbReference type="ARBA" id="ARBA00022801"/>
    </source>
</evidence>
<dbReference type="GO" id="GO:0016787">
    <property type="term" value="F:hydrolase activity"/>
    <property type="evidence" value="ECO:0007669"/>
    <property type="project" value="UniProtKB-KW"/>
</dbReference>
<gene>
    <name evidence="2" type="ORF">F5613_000197</name>
</gene>
<name>A0A8E1ZTG9_9PORP</name>
<dbReference type="PANTHER" id="PTHR48081:SF6">
    <property type="entry name" value="PEPTIDASE S9 PROLYL OLIGOPEPTIDASE CATALYTIC DOMAIN-CONTAINING PROTEIN"/>
    <property type="match status" value="1"/>
</dbReference>
<dbReference type="AlphaFoldDB" id="A0A8E1ZTG9"/>
<accession>A0A8E1ZTG9</accession>
<comment type="caution">
    <text evidence="2">The sequence shown here is derived from an EMBL/GenBank/DDBJ whole genome shotgun (WGS) entry which is preliminary data.</text>
</comment>
<reference evidence="2 3" key="1">
    <citation type="submission" date="2020-07" db="EMBL/GenBank/DDBJ databases">
        <title>Genomic Encyclopedia of Type Strains, Phase IV (KMG-IV): sequencing the most valuable type-strain genomes for metagenomic binning, comparative biology and taxonomic classification.</title>
        <authorList>
            <person name="Goeker M."/>
        </authorList>
    </citation>
    <scope>NUCLEOTIDE SEQUENCE [LARGE SCALE GENOMIC DNA]</scope>
    <source>
        <strain evidence="2 3">DSM 23697</strain>
    </source>
</reference>
<keyword evidence="1" id="KW-0378">Hydrolase</keyword>
<keyword evidence="3" id="KW-1185">Reference proteome</keyword>
<evidence type="ECO:0000313" key="2">
    <source>
        <dbReference type="EMBL" id="NYI48152.1"/>
    </source>
</evidence>
<dbReference type="Gene3D" id="3.40.50.1820">
    <property type="entry name" value="alpha/beta hydrolase"/>
    <property type="match status" value="1"/>
</dbReference>
<dbReference type="Proteomes" id="UP000574332">
    <property type="component" value="Unassembled WGS sequence"/>
</dbReference>
<dbReference type="PANTHER" id="PTHR48081">
    <property type="entry name" value="AB HYDROLASE SUPERFAMILY PROTEIN C4A8.06C"/>
    <property type="match status" value="1"/>
</dbReference>